<dbReference type="GO" id="GO:0005975">
    <property type="term" value="P:carbohydrate metabolic process"/>
    <property type="evidence" value="ECO:0007669"/>
    <property type="project" value="TreeGrafter"/>
</dbReference>
<feature type="domain" description="Sialate O-acetylesterase" evidence="2">
    <location>
        <begin position="106"/>
        <end position="229"/>
    </location>
</feature>
<dbReference type="PANTHER" id="PTHR22901:SF0">
    <property type="entry name" value="SIALATE O-ACETYLESTERASE"/>
    <property type="match status" value="1"/>
</dbReference>
<dbReference type="EMBL" id="SJPW01000002">
    <property type="protein sequence ID" value="TWU58669.1"/>
    <property type="molecule type" value="Genomic_DNA"/>
</dbReference>
<dbReference type="GO" id="GO:0001681">
    <property type="term" value="F:sialate O-acetylesterase activity"/>
    <property type="evidence" value="ECO:0007669"/>
    <property type="project" value="InterPro"/>
</dbReference>
<organism evidence="3 4">
    <name type="scientific">Rubripirellula tenax</name>
    <dbReference type="NCBI Taxonomy" id="2528015"/>
    <lineage>
        <taxon>Bacteria</taxon>
        <taxon>Pseudomonadati</taxon>
        <taxon>Planctomycetota</taxon>
        <taxon>Planctomycetia</taxon>
        <taxon>Pirellulales</taxon>
        <taxon>Pirellulaceae</taxon>
        <taxon>Rubripirellula</taxon>
    </lineage>
</organism>
<evidence type="ECO:0000313" key="4">
    <source>
        <dbReference type="Proteomes" id="UP000318288"/>
    </source>
</evidence>
<dbReference type="Pfam" id="PF03629">
    <property type="entry name" value="SASA"/>
    <property type="match status" value="2"/>
</dbReference>
<dbReference type="InterPro" id="IPR039329">
    <property type="entry name" value="SIAE"/>
</dbReference>
<protein>
    <recommendedName>
        <fullName evidence="2">Sialate O-acetylesterase domain-containing protein</fullName>
    </recommendedName>
</protein>
<dbReference type="AlphaFoldDB" id="A0A5C6FG86"/>
<dbReference type="Gene3D" id="3.40.50.1110">
    <property type="entry name" value="SGNH hydrolase"/>
    <property type="match status" value="1"/>
</dbReference>
<gene>
    <name evidence="3" type="ORF">Poly51_14480</name>
</gene>
<dbReference type="PANTHER" id="PTHR22901">
    <property type="entry name" value="SIALATE O-ACETYLESTERASE"/>
    <property type="match status" value="1"/>
</dbReference>
<reference evidence="3 4" key="1">
    <citation type="submission" date="2019-02" db="EMBL/GenBank/DDBJ databases">
        <title>Deep-cultivation of Planctomycetes and their phenomic and genomic characterization uncovers novel biology.</title>
        <authorList>
            <person name="Wiegand S."/>
            <person name="Jogler M."/>
            <person name="Boedeker C."/>
            <person name="Pinto D."/>
            <person name="Vollmers J."/>
            <person name="Rivas-Marin E."/>
            <person name="Kohn T."/>
            <person name="Peeters S.H."/>
            <person name="Heuer A."/>
            <person name="Rast P."/>
            <person name="Oberbeckmann S."/>
            <person name="Bunk B."/>
            <person name="Jeske O."/>
            <person name="Meyerdierks A."/>
            <person name="Storesund J.E."/>
            <person name="Kallscheuer N."/>
            <person name="Luecker S."/>
            <person name="Lage O.M."/>
            <person name="Pohl T."/>
            <person name="Merkel B.J."/>
            <person name="Hornburger P."/>
            <person name="Mueller R.-W."/>
            <person name="Bruemmer F."/>
            <person name="Labrenz M."/>
            <person name="Spormann A.M."/>
            <person name="Op Den Camp H."/>
            <person name="Overmann J."/>
            <person name="Amann R."/>
            <person name="Jetten M.S.M."/>
            <person name="Mascher T."/>
            <person name="Medema M.H."/>
            <person name="Devos D.P."/>
            <person name="Kaster A.-K."/>
            <person name="Ovreas L."/>
            <person name="Rohde M."/>
            <person name="Galperin M.Y."/>
            <person name="Jogler C."/>
        </authorList>
    </citation>
    <scope>NUCLEOTIDE SEQUENCE [LARGE SCALE GENOMIC DNA]</scope>
    <source>
        <strain evidence="3 4">Poly51</strain>
    </source>
</reference>
<proteinExistence type="predicted"/>
<dbReference type="InterPro" id="IPR036514">
    <property type="entry name" value="SGNH_hydro_sf"/>
</dbReference>
<evidence type="ECO:0000313" key="3">
    <source>
        <dbReference type="EMBL" id="TWU58669.1"/>
    </source>
</evidence>
<comment type="caution">
    <text evidence="3">The sequence shown here is derived from an EMBL/GenBank/DDBJ whole genome shotgun (WGS) entry which is preliminary data.</text>
</comment>
<dbReference type="SUPFAM" id="SSF52266">
    <property type="entry name" value="SGNH hydrolase"/>
    <property type="match status" value="1"/>
</dbReference>
<keyword evidence="1" id="KW-0378">Hydrolase</keyword>
<accession>A0A5C6FG86</accession>
<feature type="domain" description="Sialate O-acetylesterase" evidence="2">
    <location>
        <begin position="281"/>
        <end position="385"/>
    </location>
</feature>
<evidence type="ECO:0000259" key="2">
    <source>
        <dbReference type="Pfam" id="PF03629"/>
    </source>
</evidence>
<name>A0A5C6FG86_9BACT</name>
<keyword evidence="4" id="KW-1185">Reference proteome</keyword>
<dbReference type="Proteomes" id="UP000318288">
    <property type="component" value="Unassembled WGS sequence"/>
</dbReference>
<dbReference type="OrthoDB" id="9795554at2"/>
<sequence>MSLRLLSLVVLFTSFIGANVRAEVRMPGFFGDHMVIQQQKEIRVWGWADPGDSVAVALGNSRTKSVADDAGRWDATLPAMEAGKEPLALKVEASNKIEFKDVLIGEVWLCSGQSNMEWMVANSTNGAAEVAAADHPLLRHIAIAKRPSNVPLDDVTAPWQVCSPETAGGFTACGYFMARQLQKELGVPIGLIHSSWGGTRIEPWTPPVGFEHVEALDGIYQSVLSRTPGTSQSRKLIDQHIVATQAWLETAEQAVAAGGLPDASPSYPESLVPFKTHQDPTMLYNGMIHAMVGYPIRGAIWYQGESNHGEGALYTEKMKALIGGWRQIWDQGDFPFYFVQIAPFQYGAENPEVLATFWEAQSAATEIPNTAMVVTNDIATLNDIHPPNKQDVGYRLALLALKNDYGRDVVAHSPTMASMEVLDRGIKIMFDNTGGGLKTRDGNSATHFEVIGAGSGGYQPATVAIEGDAIVLTSDKCEQPVAFRFAWDKVATPNLVGGTGLPVGAFRDGEEPSFLNQLPIGKDYRLVYDVDLAKLGNSIAYDVDESDSAGAFSKIGYLLELRSNGESDQSVFVAVAAFTDDAKKIGIPTAASNAMFQQTFSSMDVYSNVTGIVTGTSIDTGNIEFWPNNYGQGNEAKVRGASSSQFDFGDAVAQPVNGYGSMQIHNFGAKQTVFAINHWSDGASADIGIGNNTSGNSDWTFTANAANYSKKRLRVFVK</sequence>
<dbReference type="InterPro" id="IPR005181">
    <property type="entry name" value="SASA"/>
</dbReference>
<evidence type="ECO:0000256" key="1">
    <source>
        <dbReference type="ARBA" id="ARBA00022801"/>
    </source>
</evidence>
<dbReference type="RefSeq" id="WP_146455729.1">
    <property type="nucleotide sequence ID" value="NZ_SJPW01000002.1"/>
</dbReference>